<gene>
    <name evidence="1" type="ORF">D8674_019480</name>
</gene>
<dbReference type="EMBL" id="SMOL01000487">
    <property type="protein sequence ID" value="KAB2611448.1"/>
    <property type="molecule type" value="Genomic_DNA"/>
</dbReference>
<protein>
    <submittedName>
        <fullName evidence="1">Uncharacterized protein</fullName>
    </submittedName>
</protein>
<comment type="caution">
    <text evidence="1">The sequence shown here is derived from an EMBL/GenBank/DDBJ whole genome shotgun (WGS) entry which is preliminary data.</text>
</comment>
<accession>A0A5N5G852</accession>
<sequence>MGINLKNYNLRILQIRRRKLTNASTMFDEFASGLATGVPIALAPKRVSDGVTEVGKGYVVACLCGPVVRSSAKENARSKEFGQHDALECPKLIA</sequence>
<reference evidence="1 2" key="3">
    <citation type="submission" date="2019-11" db="EMBL/GenBank/DDBJ databases">
        <title>A de novo genome assembly of a pear dwarfing rootstock.</title>
        <authorList>
            <person name="Wang F."/>
            <person name="Wang J."/>
            <person name="Li S."/>
            <person name="Zhang Y."/>
            <person name="Fang M."/>
            <person name="Ma L."/>
            <person name="Zhao Y."/>
            <person name="Jiang S."/>
        </authorList>
    </citation>
    <scope>NUCLEOTIDE SEQUENCE [LARGE SCALE GENOMIC DNA]</scope>
    <source>
        <strain evidence="1">S2</strain>
        <tissue evidence="1">Leaf</tissue>
    </source>
</reference>
<evidence type="ECO:0000313" key="1">
    <source>
        <dbReference type="EMBL" id="KAB2611448.1"/>
    </source>
</evidence>
<keyword evidence="2" id="KW-1185">Reference proteome</keyword>
<dbReference type="AlphaFoldDB" id="A0A5N5G852"/>
<reference evidence="2" key="2">
    <citation type="submission" date="2019-10" db="EMBL/GenBank/DDBJ databases">
        <title>A de novo genome assembly of a pear dwarfing rootstock.</title>
        <authorList>
            <person name="Wang F."/>
            <person name="Wang J."/>
            <person name="Li S."/>
            <person name="Zhang Y."/>
            <person name="Fang M."/>
            <person name="Ma L."/>
            <person name="Zhao Y."/>
            <person name="Jiang S."/>
        </authorList>
    </citation>
    <scope>NUCLEOTIDE SEQUENCE [LARGE SCALE GENOMIC DNA]</scope>
</reference>
<organism evidence="1 2">
    <name type="scientific">Pyrus ussuriensis x Pyrus communis</name>
    <dbReference type="NCBI Taxonomy" id="2448454"/>
    <lineage>
        <taxon>Eukaryota</taxon>
        <taxon>Viridiplantae</taxon>
        <taxon>Streptophyta</taxon>
        <taxon>Embryophyta</taxon>
        <taxon>Tracheophyta</taxon>
        <taxon>Spermatophyta</taxon>
        <taxon>Magnoliopsida</taxon>
        <taxon>eudicotyledons</taxon>
        <taxon>Gunneridae</taxon>
        <taxon>Pentapetalae</taxon>
        <taxon>rosids</taxon>
        <taxon>fabids</taxon>
        <taxon>Rosales</taxon>
        <taxon>Rosaceae</taxon>
        <taxon>Amygdaloideae</taxon>
        <taxon>Maleae</taxon>
        <taxon>Pyrus</taxon>
    </lineage>
</organism>
<evidence type="ECO:0000313" key="2">
    <source>
        <dbReference type="Proteomes" id="UP000327157"/>
    </source>
</evidence>
<name>A0A5N5G852_9ROSA</name>
<proteinExistence type="predicted"/>
<reference evidence="1 2" key="1">
    <citation type="submission" date="2019-09" db="EMBL/GenBank/DDBJ databases">
        <authorList>
            <person name="Ou C."/>
        </authorList>
    </citation>
    <scope>NUCLEOTIDE SEQUENCE [LARGE SCALE GENOMIC DNA]</scope>
    <source>
        <strain evidence="1">S2</strain>
        <tissue evidence="1">Leaf</tissue>
    </source>
</reference>
<dbReference type="Proteomes" id="UP000327157">
    <property type="component" value="Chromosome 17"/>
</dbReference>